<evidence type="ECO:0000313" key="3">
    <source>
        <dbReference type="Proteomes" id="UP000295985"/>
    </source>
</evidence>
<keyword evidence="4" id="KW-1185">Reference proteome</keyword>
<accession>A0A2U1UST8</accession>
<protein>
    <submittedName>
        <fullName evidence="1">Uncharacterized protein</fullName>
    </submittedName>
</protein>
<dbReference type="OrthoDB" id="6433902at2"/>
<evidence type="ECO:0000313" key="2">
    <source>
        <dbReference type="EMBL" id="QCR04663.1"/>
    </source>
</evidence>
<dbReference type="EMBL" id="QDKK01000011">
    <property type="protein sequence ID" value="PWC24672.1"/>
    <property type="molecule type" value="Genomic_DNA"/>
</dbReference>
<sequence length="67" mass="7423">MADKLIRINNENAVMASQITRIERGCYGDVFVWADGVKHHLLPGYGEACYQAETRIINEINAALSGD</sequence>
<gene>
    <name evidence="1" type="ORF">DDT54_08265</name>
    <name evidence="2" type="ORF">EH206_11060</name>
</gene>
<dbReference type="Proteomes" id="UP000295985">
    <property type="component" value="Unassembled WGS sequence"/>
</dbReference>
<dbReference type="EMBL" id="CP034036">
    <property type="protein sequence ID" value="QCR04663.1"/>
    <property type="molecule type" value="Genomic_DNA"/>
</dbReference>
<organism evidence="1 3">
    <name type="scientific">Brenneria nigrifluens DSM 30175 = ATCC 13028</name>
    <dbReference type="NCBI Taxonomy" id="1121120"/>
    <lineage>
        <taxon>Bacteria</taxon>
        <taxon>Pseudomonadati</taxon>
        <taxon>Pseudomonadota</taxon>
        <taxon>Gammaproteobacteria</taxon>
        <taxon>Enterobacterales</taxon>
        <taxon>Pectobacteriaceae</taxon>
        <taxon>Brenneria</taxon>
    </lineage>
</organism>
<dbReference type="RefSeq" id="WP_009112845.1">
    <property type="nucleotide sequence ID" value="NZ_CP034036.1"/>
</dbReference>
<dbReference type="Proteomes" id="UP000303847">
    <property type="component" value="Chromosome"/>
</dbReference>
<name>A0A2U1UST8_9GAMM</name>
<proteinExistence type="predicted"/>
<evidence type="ECO:0000313" key="4">
    <source>
        <dbReference type="Proteomes" id="UP000303847"/>
    </source>
</evidence>
<reference evidence="2 4" key="2">
    <citation type="submission" date="2018-11" db="EMBL/GenBank/DDBJ databases">
        <title>Genome sequences of Brenneria nigrifluens and Brenneria rubrifaciens.</title>
        <authorList>
            <person name="Poret-Peterson A.T."/>
            <person name="McClean A.E."/>
            <person name="Kluepfel D.A."/>
        </authorList>
    </citation>
    <scope>NUCLEOTIDE SEQUENCE [LARGE SCALE GENOMIC DNA]</scope>
    <source>
        <strain evidence="2 4">ATCC 13028</strain>
    </source>
</reference>
<dbReference type="AlphaFoldDB" id="A0A2U1UST8"/>
<reference evidence="1 3" key="1">
    <citation type="submission" date="2018-04" db="EMBL/GenBank/DDBJ databases">
        <title>Brenneria corticis sp.nov.</title>
        <authorList>
            <person name="Li Y."/>
        </authorList>
    </citation>
    <scope>NUCLEOTIDE SEQUENCE [LARGE SCALE GENOMIC DNA]</scope>
    <source>
        <strain evidence="1 3">LMG 2694</strain>
    </source>
</reference>
<evidence type="ECO:0000313" key="1">
    <source>
        <dbReference type="EMBL" id="PWC24672.1"/>
    </source>
</evidence>